<name>A0A7Z0BW71_9SPHN</name>
<dbReference type="Pfam" id="PF13481">
    <property type="entry name" value="AAA_25"/>
    <property type="match status" value="1"/>
</dbReference>
<dbReference type="RefSeq" id="WP_179407764.1">
    <property type="nucleotide sequence ID" value="NZ_BMGF01000003.1"/>
</dbReference>
<dbReference type="EMBL" id="JACBZF010000003">
    <property type="protein sequence ID" value="NYH95947.1"/>
    <property type="molecule type" value="Genomic_DNA"/>
</dbReference>
<organism evidence="2 3">
    <name type="scientific">Novosphingobium marinum</name>
    <dbReference type="NCBI Taxonomy" id="1514948"/>
    <lineage>
        <taxon>Bacteria</taxon>
        <taxon>Pseudomonadati</taxon>
        <taxon>Pseudomonadota</taxon>
        <taxon>Alphaproteobacteria</taxon>
        <taxon>Sphingomonadales</taxon>
        <taxon>Sphingomonadaceae</taxon>
        <taxon>Novosphingobium</taxon>
    </lineage>
</organism>
<reference evidence="2 3" key="1">
    <citation type="submission" date="2020-07" db="EMBL/GenBank/DDBJ databases">
        <title>Genomic Encyclopedia of Type Strains, Phase IV (KMG-IV): sequencing the most valuable type-strain genomes for metagenomic binning, comparative biology and taxonomic classification.</title>
        <authorList>
            <person name="Goeker M."/>
        </authorList>
    </citation>
    <scope>NUCLEOTIDE SEQUENCE [LARGE SCALE GENOMIC DNA]</scope>
    <source>
        <strain evidence="2 3">DSM 29043</strain>
    </source>
</reference>
<protein>
    <submittedName>
        <fullName evidence="2">Archaellum biogenesis ATPase FlaH</fullName>
    </submittedName>
</protein>
<proteinExistence type="predicted"/>
<dbReference type="InterPro" id="IPR027417">
    <property type="entry name" value="P-loop_NTPase"/>
</dbReference>
<dbReference type="Gene3D" id="3.40.50.300">
    <property type="entry name" value="P-loop containing nucleotide triphosphate hydrolases"/>
    <property type="match status" value="1"/>
</dbReference>
<dbReference type="SUPFAM" id="SSF56747">
    <property type="entry name" value="Prim-pol domain"/>
    <property type="match status" value="1"/>
</dbReference>
<keyword evidence="3" id="KW-1185">Reference proteome</keyword>
<dbReference type="Pfam" id="PF09250">
    <property type="entry name" value="Prim-Pol"/>
    <property type="match status" value="1"/>
</dbReference>
<dbReference type="Proteomes" id="UP000522081">
    <property type="component" value="Unassembled WGS sequence"/>
</dbReference>
<dbReference type="InterPro" id="IPR015330">
    <property type="entry name" value="DNA_primase/pol_bifunc_N"/>
</dbReference>
<evidence type="ECO:0000313" key="3">
    <source>
        <dbReference type="Proteomes" id="UP000522081"/>
    </source>
</evidence>
<accession>A0A7Z0BW71</accession>
<gene>
    <name evidence="2" type="ORF">FHS75_002276</name>
</gene>
<evidence type="ECO:0000313" key="2">
    <source>
        <dbReference type="EMBL" id="NYH95947.1"/>
    </source>
</evidence>
<dbReference type="CDD" id="cd04859">
    <property type="entry name" value="Prim_Pol"/>
    <property type="match status" value="1"/>
</dbReference>
<dbReference type="AlphaFoldDB" id="A0A7Z0BW71"/>
<comment type="caution">
    <text evidence="2">The sequence shown here is derived from an EMBL/GenBank/DDBJ whole genome shotgun (WGS) entry which is preliminary data.</text>
</comment>
<evidence type="ECO:0000259" key="1">
    <source>
        <dbReference type="SMART" id="SM00943"/>
    </source>
</evidence>
<feature type="domain" description="DNA primase/polymerase bifunctional N-terminal" evidence="1">
    <location>
        <begin position="16"/>
        <end position="176"/>
    </location>
</feature>
<dbReference type="SUPFAM" id="SSF52540">
    <property type="entry name" value="P-loop containing nucleoside triphosphate hydrolases"/>
    <property type="match status" value="1"/>
</dbReference>
<sequence length="567" mass="61144">MTSAAINDTGRLLEAALAYAREGLPVFPCRPDNKRPWTRHGFKEASTDESVIRSWWSAHPDAMIGIPTGQASGCWVLDVDDPDLFEANCPVPLPETRKCETGKGQHLWFRHDPETPVRNAQIAMVDGERSWPFSSMPGAEVRGEGGYVIVPPSRHPTGRLYRWLSHAKPVPAPAGLMSIVQRPDRVKKAKERQPLNVLAKAIRGADTSYGLAALEAECSAVRSACDGAQEATLNAAALKIGALVAGGELSSGTARSSLIAAGMAMVSHEPSDPWTADTIAAKVDRGMSDGASEPRCAPKLVSEDGERIDPDTGEVLEEIGVYRTLDPGSWQGLAPEPRRWALNEWIPHGQMTLLTGAGSSGKSLLSQQLATCIAAGIPFLGVETRKAVALYATCEDDSHELHRRQASICQMVEVELADLSGKLHLLPLAGALNNELAIFDDKGRLMPTLAWERLKRTIRAIGARFVVVDNTAHLFAGNENTRNEVAAFVNLLNGLAAEIDGAVLMLGHPNKAGDAYSGSTAWENQVRSRLFLERPKESDGTIADPDARTLSRAKANYAKHGEALSFR</sequence>
<dbReference type="SMART" id="SM00943">
    <property type="entry name" value="Prim-Pol"/>
    <property type="match status" value="1"/>
</dbReference>